<dbReference type="AlphaFoldDB" id="A0A212PVJ2"/>
<dbReference type="EMBL" id="FYEK01000003">
    <property type="protein sequence ID" value="SNB50927.1"/>
    <property type="molecule type" value="Genomic_DNA"/>
</dbReference>
<dbReference type="CDD" id="cd06260">
    <property type="entry name" value="DUF820-like"/>
    <property type="match status" value="1"/>
</dbReference>
<reference evidence="3" key="1">
    <citation type="submission" date="2017-06" db="EMBL/GenBank/DDBJ databases">
        <authorList>
            <person name="Varghese N."/>
            <person name="Submissions S."/>
        </authorList>
    </citation>
    <scope>NUCLEOTIDE SEQUENCE [LARGE SCALE GENOMIC DNA]</scope>
    <source>
        <strain evidence="3">JAD2</strain>
    </source>
</reference>
<protein>
    <submittedName>
        <fullName evidence="2">Endonuclease, Uma2 family (Restriction endonuclease fold)</fullName>
    </submittedName>
</protein>
<evidence type="ECO:0000259" key="1">
    <source>
        <dbReference type="Pfam" id="PF05685"/>
    </source>
</evidence>
<name>A0A212PVJ2_9CHLR</name>
<keyword evidence="2" id="KW-0255">Endonuclease</keyword>
<dbReference type="InParanoid" id="A0A212PVJ2"/>
<feature type="domain" description="Putative restriction endonuclease" evidence="1">
    <location>
        <begin position="15"/>
        <end position="180"/>
    </location>
</feature>
<proteinExistence type="predicted"/>
<dbReference type="SUPFAM" id="SSF52980">
    <property type="entry name" value="Restriction endonuclease-like"/>
    <property type="match status" value="1"/>
</dbReference>
<dbReference type="InterPro" id="IPR011335">
    <property type="entry name" value="Restrct_endonuc-II-like"/>
</dbReference>
<accession>A0A212PVJ2</accession>
<sequence length="188" mass="20992">MAIPREAERLWTAEDLLALGEEARYELIEGRLVPMSPTGLSHGYMEARIVALLWTYLREHPIGILVTGKVGFVLRRDPDTVRAADIAFIRADRLPPEGLPSGFFEGAPDLAVEILSPFDRYPDLLHKVSQWLEAGTRLVWVVDPVRRTVTAFQPDGTLRLLDESAELDGGDVLPGFRYPVQDLFEGAL</sequence>
<keyword evidence="3" id="KW-1185">Reference proteome</keyword>
<evidence type="ECO:0000313" key="2">
    <source>
        <dbReference type="EMBL" id="SNB50927.1"/>
    </source>
</evidence>
<dbReference type="Proteomes" id="UP000197025">
    <property type="component" value="Unassembled WGS sequence"/>
</dbReference>
<keyword evidence="2" id="KW-0378">Hydrolase</keyword>
<dbReference type="GO" id="GO:0004519">
    <property type="term" value="F:endonuclease activity"/>
    <property type="evidence" value="ECO:0007669"/>
    <property type="project" value="UniProtKB-KW"/>
</dbReference>
<dbReference type="InterPro" id="IPR008538">
    <property type="entry name" value="Uma2"/>
</dbReference>
<keyword evidence="2" id="KW-0540">Nuclease</keyword>
<dbReference type="PANTHER" id="PTHR34107:SF1">
    <property type="entry name" value="SLL0198 PROTEIN"/>
    <property type="match status" value="1"/>
</dbReference>
<dbReference type="OrthoDB" id="154427at2"/>
<organism evidence="2 3">
    <name type="scientific">Thermoflexus hugenholtzii JAD2</name>
    <dbReference type="NCBI Taxonomy" id="877466"/>
    <lineage>
        <taxon>Bacteria</taxon>
        <taxon>Bacillati</taxon>
        <taxon>Chloroflexota</taxon>
        <taxon>Thermoflexia</taxon>
        <taxon>Thermoflexales</taxon>
        <taxon>Thermoflexaceae</taxon>
        <taxon>Thermoflexus</taxon>
    </lineage>
</organism>
<dbReference type="Pfam" id="PF05685">
    <property type="entry name" value="Uma2"/>
    <property type="match status" value="1"/>
</dbReference>
<gene>
    <name evidence="2" type="ORF">SAMN02746019_00020650</name>
</gene>
<dbReference type="PANTHER" id="PTHR34107">
    <property type="entry name" value="SLL0198 PROTEIN-RELATED"/>
    <property type="match status" value="1"/>
</dbReference>
<dbReference type="Gene3D" id="3.90.1570.10">
    <property type="entry name" value="tt1808, chain A"/>
    <property type="match status" value="1"/>
</dbReference>
<dbReference type="RefSeq" id="WP_088569869.1">
    <property type="nucleotide sequence ID" value="NZ_FYEK01000003.1"/>
</dbReference>
<dbReference type="InterPro" id="IPR012296">
    <property type="entry name" value="Nuclease_put_TT1808"/>
</dbReference>
<evidence type="ECO:0000313" key="3">
    <source>
        <dbReference type="Proteomes" id="UP000197025"/>
    </source>
</evidence>